<name>A0A9D1LG58_9BACT</name>
<sequence length="202" mass="22976">MKFKFRKIFPAIVALLAVSTGQAAEPETAVNIDYRHWEESRHELRGYKGFVEAGYSWYFKNFNPIASELITNTSPKFSLLTSHGYQFTNYFYLGGGVGIDHYTTWKRTTMPIFGNIRVNLLGNNRYSPLFDLKGGYSIGEQEGLYVGIQAGVRVKTTKRQAAYAVFDLAYQYDKKGYDIDLDGVRDEQTCALSIGFKVGYEF</sequence>
<feature type="signal peptide" evidence="1">
    <location>
        <begin position="1"/>
        <end position="23"/>
    </location>
</feature>
<accession>A0A9D1LG58</accession>
<dbReference type="Proteomes" id="UP000824076">
    <property type="component" value="Unassembled WGS sequence"/>
</dbReference>
<evidence type="ECO:0008006" key="4">
    <source>
        <dbReference type="Google" id="ProtNLM"/>
    </source>
</evidence>
<reference evidence="2" key="2">
    <citation type="journal article" date="2021" name="PeerJ">
        <title>Extensive microbial diversity within the chicken gut microbiome revealed by metagenomics and culture.</title>
        <authorList>
            <person name="Gilroy R."/>
            <person name="Ravi A."/>
            <person name="Getino M."/>
            <person name="Pursley I."/>
            <person name="Horton D.L."/>
            <person name="Alikhan N.F."/>
            <person name="Baker D."/>
            <person name="Gharbi K."/>
            <person name="Hall N."/>
            <person name="Watson M."/>
            <person name="Adriaenssens E.M."/>
            <person name="Foster-Nyarko E."/>
            <person name="Jarju S."/>
            <person name="Secka A."/>
            <person name="Antonio M."/>
            <person name="Oren A."/>
            <person name="Chaudhuri R.R."/>
            <person name="La Ragione R."/>
            <person name="Hildebrand F."/>
            <person name="Pallen M.J."/>
        </authorList>
    </citation>
    <scope>NUCLEOTIDE SEQUENCE</scope>
    <source>
        <strain evidence="2">17073</strain>
    </source>
</reference>
<evidence type="ECO:0000313" key="2">
    <source>
        <dbReference type="EMBL" id="HIU38350.1"/>
    </source>
</evidence>
<evidence type="ECO:0000313" key="3">
    <source>
        <dbReference type="Proteomes" id="UP000824076"/>
    </source>
</evidence>
<dbReference type="AlphaFoldDB" id="A0A9D1LG58"/>
<keyword evidence="1" id="KW-0732">Signal</keyword>
<evidence type="ECO:0000256" key="1">
    <source>
        <dbReference type="SAM" id="SignalP"/>
    </source>
</evidence>
<comment type="caution">
    <text evidence="2">The sequence shown here is derived from an EMBL/GenBank/DDBJ whole genome shotgun (WGS) entry which is preliminary data.</text>
</comment>
<gene>
    <name evidence="2" type="ORF">IAD18_01635</name>
</gene>
<feature type="chain" id="PRO_5038541506" description="Outer membrane protein beta-barrel domain-containing protein" evidence="1">
    <location>
        <begin position="24"/>
        <end position="202"/>
    </location>
</feature>
<protein>
    <recommendedName>
        <fullName evidence="4">Outer membrane protein beta-barrel domain-containing protein</fullName>
    </recommendedName>
</protein>
<reference evidence="2" key="1">
    <citation type="submission" date="2020-10" db="EMBL/GenBank/DDBJ databases">
        <authorList>
            <person name="Gilroy R."/>
        </authorList>
    </citation>
    <scope>NUCLEOTIDE SEQUENCE</scope>
    <source>
        <strain evidence="2">17073</strain>
    </source>
</reference>
<proteinExistence type="predicted"/>
<dbReference type="EMBL" id="DVMS01000042">
    <property type="protein sequence ID" value="HIU38350.1"/>
    <property type="molecule type" value="Genomic_DNA"/>
</dbReference>
<organism evidence="2 3">
    <name type="scientific">Candidatus Limisoma intestinavium</name>
    <dbReference type="NCBI Taxonomy" id="2840856"/>
    <lineage>
        <taxon>Bacteria</taxon>
        <taxon>Pseudomonadati</taxon>
        <taxon>Bacteroidota</taxon>
        <taxon>Bacteroidia</taxon>
        <taxon>Bacteroidales</taxon>
        <taxon>Candidatus Limisoma</taxon>
    </lineage>
</organism>